<name>L9L4M6_TUPCH</name>
<evidence type="ECO:0000256" key="1">
    <source>
        <dbReference type="SAM" id="SignalP"/>
    </source>
</evidence>
<proteinExistence type="predicted"/>
<sequence length="188" mass="21752">MIMFPLFGKIPLAILIFVLIKGDFASLTEEIQQPKSAVSFLLPEESTDPSLSTKKKQPLDHRKAERRWLLRKRRSSLFPDGVKICPDESVAKVVADHLKYFKVRVCQEAVWEAFRTFWDRLPGHEEHRYWMSLCENGITSIFEMGTNFSQSVEHRSLIMKILLSVFQMQEEPPMKVPQKAASSSQKKV</sequence>
<reference evidence="3" key="1">
    <citation type="submission" date="2012-07" db="EMBL/GenBank/DDBJ databases">
        <title>Genome of the Chinese tree shrew, a rising model animal genetically related to primates.</title>
        <authorList>
            <person name="Zhang G."/>
            <person name="Fan Y."/>
            <person name="Yao Y."/>
            <person name="Huang Z."/>
        </authorList>
    </citation>
    <scope>NUCLEOTIDE SEQUENCE [LARGE SCALE GENOMIC DNA]</scope>
</reference>
<dbReference type="EMBL" id="KB320511">
    <property type="protein sequence ID" value="ELW69981.1"/>
    <property type="molecule type" value="Genomic_DNA"/>
</dbReference>
<dbReference type="GO" id="GO:0008201">
    <property type="term" value="F:heparin binding"/>
    <property type="evidence" value="ECO:0007669"/>
    <property type="project" value="TreeGrafter"/>
</dbReference>
<dbReference type="GO" id="GO:0007601">
    <property type="term" value="P:visual perception"/>
    <property type="evidence" value="ECO:0007669"/>
    <property type="project" value="InterPro"/>
</dbReference>
<keyword evidence="1" id="KW-0732">Signal</keyword>
<reference evidence="3" key="2">
    <citation type="journal article" date="2013" name="Nat. Commun.">
        <title>Genome of the Chinese tree shrew.</title>
        <authorList>
            <person name="Fan Y."/>
            <person name="Huang Z.Y."/>
            <person name="Cao C.C."/>
            <person name="Chen C.S."/>
            <person name="Chen Y.X."/>
            <person name="Fan D.D."/>
            <person name="He J."/>
            <person name="Hou H.L."/>
            <person name="Hu L."/>
            <person name="Hu X.T."/>
            <person name="Jiang X.T."/>
            <person name="Lai R."/>
            <person name="Lang Y.S."/>
            <person name="Liang B."/>
            <person name="Liao S.G."/>
            <person name="Mu D."/>
            <person name="Ma Y.Y."/>
            <person name="Niu Y.Y."/>
            <person name="Sun X.Q."/>
            <person name="Xia J.Q."/>
            <person name="Xiao J."/>
            <person name="Xiong Z.Q."/>
            <person name="Xu L."/>
            <person name="Yang L."/>
            <person name="Zhang Y."/>
            <person name="Zhao W."/>
            <person name="Zhao X.D."/>
            <person name="Zheng Y.T."/>
            <person name="Zhou J.M."/>
            <person name="Zhu Y.B."/>
            <person name="Zhang G.J."/>
            <person name="Wang J."/>
            <person name="Yao Y.G."/>
        </authorList>
    </citation>
    <scope>NUCLEOTIDE SEQUENCE [LARGE SCALE GENOMIC DNA]</scope>
</reference>
<keyword evidence="2" id="KW-0675">Receptor</keyword>
<dbReference type="AlphaFoldDB" id="L9L4M6"/>
<protein>
    <submittedName>
        <fullName evidence="2">Interphotoreceptor matrix proteoglycan 2</fullName>
    </submittedName>
</protein>
<dbReference type="PANTHER" id="PTHR12199:SF4">
    <property type="entry name" value="INTERPHOTORECEPTOR MATRIX PROTEOGLYCAN 2"/>
    <property type="match status" value="1"/>
</dbReference>
<evidence type="ECO:0000313" key="2">
    <source>
        <dbReference type="EMBL" id="ELW69981.1"/>
    </source>
</evidence>
<dbReference type="STRING" id="246437.L9L4M6"/>
<organism evidence="2 3">
    <name type="scientific">Tupaia chinensis</name>
    <name type="common">Chinese tree shrew</name>
    <name type="synonym">Tupaia belangeri chinensis</name>
    <dbReference type="NCBI Taxonomy" id="246437"/>
    <lineage>
        <taxon>Eukaryota</taxon>
        <taxon>Metazoa</taxon>
        <taxon>Chordata</taxon>
        <taxon>Craniata</taxon>
        <taxon>Vertebrata</taxon>
        <taxon>Euteleostomi</taxon>
        <taxon>Mammalia</taxon>
        <taxon>Eutheria</taxon>
        <taxon>Euarchontoglires</taxon>
        <taxon>Scandentia</taxon>
        <taxon>Tupaiidae</taxon>
        <taxon>Tupaia</taxon>
    </lineage>
</organism>
<dbReference type="Proteomes" id="UP000011518">
    <property type="component" value="Unassembled WGS sequence"/>
</dbReference>
<gene>
    <name evidence="2" type="ORF">TREES_T100020315</name>
</gene>
<dbReference type="InParanoid" id="L9L4M6"/>
<keyword evidence="3" id="KW-1185">Reference proteome</keyword>
<dbReference type="PANTHER" id="PTHR12199">
    <property type="entry name" value="INTERPHOTORECEPTOR MATRIX PROTEOGLYCAN"/>
    <property type="match status" value="1"/>
</dbReference>
<feature type="signal peptide" evidence="1">
    <location>
        <begin position="1"/>
        <end position="25"/>
    </location>
</feature>
<dbReference type="InterPro" id="IPR039861">
    <property type="entry name" value="IMPG"/>
</dbReference>
<accession>L9L4M6</accession>
<evidence type="ECO:0000313" key="3">
    <source>
        <dbReference type="Proteomes" id="UP000011518"/>
    </source>
</evidence>
<feature type="chain" id="PRO_5004000488" evidence="1">
    <location>
        <begin position="26"/>
        <end position="188"/>
    </location>
</feature>
<dbReference type="GO" id="GO:0005540">
    <property type="term" value="F:hyaluronic acid binding"/>
    <property type="evidence" value="ECO:0007669"/>
    <property type="project" value="TreeGrafter"/>
</dbReference>